<comment type="caution">
    <text evidence="2">The sequence shown here is derived from an EMBL/GenBank/DDBJ whole genome shotgun (WGS) entry which is preliminary data.</text>
</comment>
<protein>
    <recommendedName>
        <fullName evidence="1">FHA domain-containing protein</fullName>
    </recommendedName>
</protein>
<evidence type="ECO:0000259" key="1">
    <source>
        <dbReference type="PROSITE" id="PS50006"/>
    </source>
</evidence>
<dbReference type="Pfam" id="PF00498">
    <property type="entry name" value="FHA"/>
    <property type="match status" value="1"/>
</dbReference>
<dbReference type="InterPro" id="IPR008984">
    <property type="entry name" value="SMAD_FHA_dom_sf"/>
</dbReference>
<dbReference type="InterPro" id="IPR050923">
    <property type="entry name" value="Cell_Proc_Reg/RNA_Proc"/>
</dbReference>
<dbReference type="SUPFAM" id="SSF49879">
    <property type="entry name" value="SMAD/FHA domain"/>
    <property type="match status" value="1"/>
</dbReference>
<reference evidence="2" key="1">
    <citation type="journal article" date="2015" name="Nature">
        <title>Complex archaea that bridge the gap between prokaryotes and eukaryotes.</title>
        <authorList>
            <person name="Spang A."/>
            <person name="Saw J.H."/>
            <person name="Jorgensen S.L."/>
            <person name="Zaremba-Niedzwiedzka K."/>
            <person name="Martijn J."/>
            <person name="Lind A.E."/>
            <person name="van Eijk R."/>
            <person name="Schleper C."/>
            <person name="Guy L."/>
            <person name="Ettema T.J."/>
        </authorList>
    </citation>
    <scope>NUCLEOTIDE SEQUENCE</scope>
</reference>
<evidence type="ECO:0000313" key="2">
    <source>
        <dbReference type="EMBL" id="KKK73522.1"/>
    </source>
</evidence>
<organism evidence="2">
    <name type="scientific">marine sediment metagenome</name>
    <dbReference type="NCBI Taxonomy" id="412755"/>
    <lineage>
        <taxon>unclassified sequences</taxon>
        <taxon>metagenomes</taxon>
        <taxon>ecological metagenomes</taxon>
    </lineage>
</organism>
<proteinExistence type="predicted"/>
<sequence>MDNTINIKSSVGKRLDKVKKTDSLSISFHGKEIPLVSEIKLGRDKSNDIVLDDKLVSRSHALLQKIKADYFIKDLDSSNGTFVNDQKVPKNKYVKLKKKDVIRIGKIDLVMT</sequence>
<accession>A0A0F8XWP0</accession>
<dbReference type="EMBL" id="LAZR01056752">
    <property type="protein sequence ID" value="KKK73522.1"/>
    <property type="molecule type" value="Genomic_DNA"/>
</dbReference>
<dbReference type="InterPro" id="IPR000253">
    <property type="entry name" value="FHA_dom"/>
</dbReference>
<dbReference type="PANTHER" id="PTHR23308">
    <property type="entry name" value="NUCLEAR INHIBITOR OF PROTEIN PHOSPHATASE-1"/>
    <property type="match status" value="1"/>
</dbReference>
<gene>
    <name evidence="2" type="ORF">LCGC14_2892990</name>
</gene>
<dbReference type="CDD" id="cd00060">
    <property type="entry name" value="FHA"/>
    <property type="match status" value="1"/>
</dbReference>
<dbReference type="Gene3D" id="2.60.200.20">
    <property type="match status" value="1"/>
</dbReference>
<dbReference type="AlphaFoldDB" id="A0A0F8XWP0"/>
<name>A0A0F8XWP0_9ZZZZ</name>
<dbReference type="SMART" id="SM00240">
    <property type="entry name" value="FHA"/>
    <property type="match status" value="1"/>
</dbReference>
<feature type="domain" description="FHA" evidence="1">
    <location>
        <begin position="39"/>
        <end position="88"/>
    </location>
</feature>
<dbReference type="PROSITE" id="PS50006">
    <property type="entry name" value="FHA_DOMAIN"/>
    <property type="match status" value="1"/>
</dbReference>